<organism evidence="4 5">
    <name type="scientific">Trichoderma ghanense</name>
    <dbReference type="NCBI Taxonomy" id="65468"/>
    <lineage>
        <taxon>Eukaryota</taxon>
        <taxon>Fungi</taxon>
        <taxon>Dikarya</taxon>
        <taxon>Ascomycota</taxon>
        <taxon>Pezizomycotina</taxon>
        <taxon>Sordariomycetes</taxon>
        <taxon>Hypocreomycetidae</taxon>
        <taxon>Hypocreales</taxon>
        <taxon>Hypocreaceae</taxon>
        <taxon>Trichoderma</taxon>
    </lineage>
</organism>
<dbReference type="InterPro" id="IPR036291">
    <property type="entry name" value="NAD(P)-bd_dom_sf"/>
</dbReference>
<evidence type="ECO:0000313" key="4">
    <source>
        <dbReference type="EMBL" id="TFB06632.1"/>
    </source>
</evidence>
<dbReference type="CDD" id="cd05233">
    <property type="entry name" value="SDR_c"/>
    <property type="match status" value="1"/>
</dbReference>
<name>A0ABY2HGG7_9HYPO</name>
<proteinExistence type="inferred from homology"/>
<reference evidence="4 5" key="1">
    <citation type="submission" date="2018-01" db="EMBL/GenBank/DDBJ databases">
        <title>Genome characterization of the sugarcane-associated fungus Trichoderma ghanense CCMA-1212 and their application in lignocelulose bioconversion.</title>
        <authorList>
            <person name="Steindorff A.S."/>
            <person name="Mendes T.D."/>
            <person name="Vilela E.S.D."/>
            <person name="Rodrigues D.S."/>
            <person name="Formighieri E.F."/>
            <person name="Melo I.S."/>
            <person name="Favaro L.C.L."/>
        </authorList>
    </citation>
    <scope>NUCLEOTIDE SEQUENCE [LARGE SCALE GENOMIC DNA]</scope>
    <source>
        <strain evidence="4 5">CCMA-1212</strain>
    </source>
</reference>
<evidence type="ECO:0000256" key="3">
    <source>
        <dbReference type="ARBA" id="ARBA00023002"/>
    </source>
</evidence>
<keyword evidence="3" id="KW-0560">Oxidoreductase</keyword>
<evidence type="ECO:0000256" key="1">
    <source>
        <dbReference type="ARBA" id="ARBA00006484"/>
    </source>
</evidence>
<dbReference type="EMBL" id="PPTA01000001">
    <property type="protein sequence ID" value="TFB06632.1"/>
    <property type="molecule type" value="Genomic_DNA"/>
</dbReference>
<dbReference type="InterPro" id="IPR002347">
    <property type="entry name" value="SDR_fam"/>
</dbReference>
<dbReference type="InterPro" id="IPR020904">
    <property type="entry name" value="Sc_DH/Rdtase_CS"/>
</dbReference>
<dbReference type="GeneID" id="300572388"/>
<protein>
    <submittedName>
        <fullName evidence="4">Oxidoreductase</fullName>
    </submittedName>
</protein>
<keyword evidence="5" id="KW-1185">Reference proteome</keyword>
<dbReference type="SUPFAM" id="SSF51735">
    <property type="entry name" value="NAD(P)-binding Rossmann-fold domains"/>
    <property type="match status" value="1"/>
</dbReference>
<dbReference type="RefSeq" id="XP_073562833.1">
    <property type="nucleotide sequence ID" value="XM_073697938.1"/>
</dbReference>
<sequence>MTASDVDEAVVAANLFNVDGLVAFITGGGTGECMRRFSVWDAEFSGDCVADVFPLPIGIGLMMARALAKNGAHKVYIGGRRLEVLEAAAASLGPNVVPVKCDVTSKDSLQEAVDFIKQDTGYLNALVCNSGIGGPQSVQLQDDTTLEEWADSNWSISFEEHTNAFAVNTSAVWFTAIAFLKLLDAGNKKGNLEQSSQIIVTSSIASFNKAAPGGWAYGQSKAAATHVARHLSAALPRWNIRANCIAPGLFPSEMAAPIVNRFNEGSDTPGRVPAQYIPLQRMGNDQDMAGTILYLISRSGAYCNGLVIVIDGGRLLRFPSLY</sequence>
<evidence type="ECO:0000256" key="2">
    <source>
        <dbReference type="ARBA" id="ARBA00022857"/>
    </source>
</evidence>
<evidence type="ECO:0000313" key="5">
    <source>
        <dbReference type="Proteomes" id="UP001642720"/>
    </source>
</evidence>
<dbReference type="Gene3D" id="3.40.50.720">
    <property type="entry name" value="NAD(P)-binding Rossmann-like Domain"/>
    <property type="match status" value="1"/>
</dbReference>
<gene>
    <name evidence="4" type="ORF">CCMA1212_000471</name>
</gene>
<dbReference type="PROSITE" id="PS00061">
    <property type="entry name" value="ADH_SHORT"/>
    <property type="match status" value="1"/>
</dbReference>
<accession>A0ABY2HGG7</accession>
<keyword evidence="2" id="KW-0521">NADP</keyword>
<dbReference type="InterPro" id="IPR052178">
    <property type="entry name" value="Sec_Metab_Biosynth_SDR"/>
</dbReference>
<comment type="caution">
    <text evidence="4">The sequence shown here is derived from an EMBL/GenBank/DDBJ whole genome shotgun (WGS) entry which is preliminary data.</text>
</comment>
<dbReference type="Pfam" id="PF13561">
    <property type="entry name" value="adh_short_C2"/>
    <property type="match status" value="1"/>
</dbReference>
<dbReference type="PRINTS" id="PR00081">
    <property type="entry name" value="GDHRDH"/>
</dbReference>
<dbReference type="PANTHER" id="PTHR43618">
    <property type="entry name" value="7-ALPHA-HYDROXYSTEROID DEHYDROGENASE"/>
    <property type="match status" value="1"/>
</dbReference>
<dbReference type="PANTHER" id="PTHR43618:SF18">
    <property type="entry name" value="SHORT CHAIN DEHYDROGENASE_REDUCTASE FAMILY (AFU_ORTHOLOGUE AFUA_5G12480)"/>
    <property type="match status" value="1"/>
</dbReference>
<comment type="similarity">
    <text evidence="1">Belongs to the short-chain dehydrogenases/reductases (SDR) family.</text>
</comment>
<dbReference type="Proteomes" id="UP001642720">
    <property type="component" value="Unassembled WGS sequence"/>
</dbReference>